<dbReference type="FunFam" id="1.10.1240.60:FF:000001">
    <property type="entry name" value="Regulator of G-protein signaling 6"/>
    <property type="match status" value="1"/>
</dbReference>
<dbReference type="InterPro" id="IPR044926">
    <property type="entry name" value="RGS_subdomain_2"/>
</dbReference>
<gene>
    <name evidence="6" type="primary">LOC108741288</name>
</gene>
<dbReference type="InterPro" id="IPR015898">
    <property type="entry name" value="G-protein_gamma-like_dom"/>
</dbReference>
<dbReference type="SUPFAM" id="SSF48670">
    <property type="entry name" value="Transducin (heterotrimeric G protein), gamma chain"/>
    <property type="match status" value="1"/>
</dbReference>
<dbReference type="InterPro" id="IPR036388">
    <property type="entry name" value="WH-like_DNA-bd_sf"/>
</dbReference>
<dbReference type="Gene3D" id="1.10.1240.60">
    <property type="match status" value="1"/>
</dbReference>
<dbReference type="GO" id="GO:0007186">
    <property type="term" value="P:G protein-coupled receptor signaling pathway"/>
    <property type="evidence" value="ECO:0007669"/>
    <property type="project" value="InterPro"/>
</dbReference>
<dbReference type="Pfam" id="PF18148">
    <property type="entry name" value="RGS_DHEX"/>
    <property type="match status" value="1"/>
</dbReference>
<name>A0A1W4XFI9_AGRPL</name>
<dbReference type="InParanoid" id="A0A1W4XFI9"/>
<feature type="compositionally biased region" description="Polar residues" evidence="2">
    <location>
        <begin position="26"/>
        <end position="37"/>
    </location>
</feature>
<dbReference type="SMART" id="SM00224">
    <property type="entry name" value="GGL"/>
    <property type="match status" value="1"/>
</dbReference>
<sequence>MVTMNSEKAHIKRKPDSTNKDYAGSSKDNLTSGSYQPLSSDELPNCLLYRKMEKIIEKMQDEIKGVPVKTVKSFLSKIPSVFTGTDLIMWMMKNLDVEDQTEALHLAHLMAAHGYFFPIDDHMLTLKNDSAFYRFQTPYFWPSNCWEPENTDYAVYLCKRTMQNKTRLELADYEAENLARLQKMFSRKWEFIFMQAEAQSKVDKKRDKLERKVLDSQERAFWDVHRPMPGCVNTTEIDIKKACQMNKHSKANKFLHFISPESAGTNKRESVEVIKKQIAFLKSRLERSNTKVSKIAEMYITYYEQYVEFDYFFVTQEYPNPWITDAIDLWDQDKQTKDISARRIKRWSFGLHELLQDPVGREHFIKFLDKEFSGENLRFWEAVQDLKALPLSEVNKKAQEIWSEFLAPDASCLINVDSQSYEITKKNMENPDRWVFDAAAAHVYHLMKSDSYSRYLRSDMYKDFLNGSKKKASVKGIRSIVSFSARKENAT</sequence>
<dbReference type="Gene3D" id="4.10.260.10">
    <property type="entry name" value="Transducin (heterotrimeric G protein), gamma chain"/>
    <property type="match status" value="1"/>
</dbReference>
<dbReference type="PROSITE" id="PS50132">
    <property type="entry name" value="RGS"/>
    <property type="match status" value="1"/>
</dbReference>
<evidence type="ECO:0000256" key="2">
    <source>
        <dbReference type="SAM" id="MobiDB-lite"/>
    </source>
</evidence>
<evidence type="ECO:0000313" key="5">
    <source>
        <dbReference type="Proteomes" id="UP000192223"/>
    </source>
</evidence>
<dbReference type="AlphaFoldDB" id="A0A1W4XFI9"/>
<protein>
    <submittedName>
        <fullName evidence="6">Regulator of G-protein signaling 7</fullName>
    </submittedName>
</protein>
<dbReference type="PRINTS" id="PR01301">
    <property type="entry name" value="RGSPROTEIN"/>
</dbReference>
<dbReference type="RefSeq" id="XP_018331542.1">
    <property type="nucleotide sequence ID" value="XM_018476040.2"/>
</dbReference>
<dbReference type="FunFam" id="1.10.10.10:FF:000162">
    <property type="entry name" value="Regulator of G-protein signaling 6"/>
    <property type="match status" value="1"/>
</dbReference>
<dbReference type="PANTHER" id="PTHR45746:SF6">
    <property type="entry name" value="LP21163P"/>
    <property type="match status" value="1"/>
</dbReference>
<dbReference type="CDD" id="cd04450">
    <property type="entry name" value="DEP_RGS7-like"/>
    <property type="match status" value="1"/>
</dbReference>
<dbReference type="InterPro" id="IPR036305">
    <property type="entry name" value="RGS_sf"/>
</dbReference>
<dbReference type="FunFam" id="1.10.167.10:FF:000001">
    <property type="entry name" value="Putative regulator of g-protein signaling 12"/>
    <property type="match status" value="1"/>
</dbReference>
<dbReference type="InterPro" id="IPR040759">
    <property type="entry name" value="RGS_DHEX"/>
</dbReference>
<dbReference type="InterPro" id="IPR000591">
    <property type="entry name" value="DEP_dom"/>
</dbReference>
<dbReference type="Proteomes" id="UP000192223">
    <property type="component" value="Unplaced"/>
</dbReference>
<feature type="domain" description="RGS" evidence="3">
    <location>
        <begin position="350"/>
        <end position="465"/>
    </location>
</feature>
<dbReference type="GO" id="GO:0008277">
    <property type="term" value="P:regulation of G protein-coupled receptor signaling pathway"/>
    <property type="evidence" value="ECO:0007669"/>
    <property type="project" value="InterPro"/>
</dbReference>
<dbReference type="GO" id="GO:0035556">
    <property type="term" value="P:intracellular signal transduction"/>
    <property type="evidence" value="ECO:0007669"/>
    <property type="project" value="InterPro"/>
</dbReference>
<dbReference type="KEGG" id="apln:108741288"/>
<dbReference type="GO" id="GO:0005737">
    <property type="term" value="C:cytoplasm"/>
    <property type="evidence" value="ECO:0007669"/>
    <property type="project" value="TreeGrafter"/>
</dbReference>
<dbReference type="CDD" id="cd08705">
    <property type="entry name" value="RGS_R7-like"/>
    <property type="match status" value="1"/>
</dbReference>
<dbReference type="CTD" id="32674"/>
<dbReference type="GO" id="GO:0043005">
    <property type="term" value="C:neuron projection"/>
    <property type="evidence" value="ECO:0007669"/>
    <property type="project" value="TreeGrafter"/>
</dbReference>
<proteinExistence type="predicted"/>
<feature type="domain" description="DEP" evidence="4">
    <location>
        <begin position="62"/>
        <end position="137"/>
    </location>
</feature>
<dbReference type="Pfam" id="PF00615">
    <property type="entry name" value="RGS"/>
    <property type="match status" value="1"/>
</dbReference>
<dbReference type="InterPro" id="IPR047016">
    <property type="entry name" value="RGS6/7/9/11"/>
</dbReference>
<organism evidence="5 6">
    <name type="scientific">Agrilus planipennis</name>
    <name type="common">Emerald ash borer</name>
    <name type="synonym">Agrilus marcopoli</name>
    <dbReference type="NCBI Taxonomy" id="224129"/>
    <lineage>
        <taxon>Eukaryota</taxon>
        <taxon>Metazoa</taxon>
        <taxon>Ecdysozoa</taxon>
        <taxon>Arthropoda</taxon>
        <taxon>Hexapoda</taxon>
        <taxon>Insecta</taxon>
        <taxon>Pterygota</taxon>
        <taxon>Neoptera</taxon>
        <taxon>Endopterygota</taxon>
        <taxon>Coleoptera</taxon>
        <taxon>Polyphaga</taxon>
        <taxon>Elateriformia</taxon>
        <taxon>Buprestoidea</taxon>
        <taxon>Buprestidae</taxon>
        <taxon>Agrilinae</taxon>
        <taxon>Agrilus</taxon>
    </lineage>
</organism>
<dbReference type="OrthoDB" id="196547at2759"/>
<dbReference type="Gene3D" id="1.10.167.10">
    <property type="entry name" value="Regulator of G-protein Signalling 4, domain 2"/>
    <property type="match status" value="1"/>
</dbReference>
<evidence type="ECO:0000259" key="4">
    <source>
        <dbReference type="PROSITE" id="PS50186"/>
    </source>
</evidence>
<dbReference type="SMART" id="SM00049">
    <property type="entry name" value="DEP"/>
    <property type="match status" value="1"/>
</dbReference>
<dbReference type="PANTHER" id="PTHR45746">
    <property type="entry name" value="LP21163P"/>
    <property type="match status" value="1"/>
</dbReference>
<dbReference type="InterPro" id="IPR047017">
    <property type="entry name" value="RGS6/7/9/11_DHEX_sf"/>
</dbReference>
<dbReference type="CDD" id="cd00068">
    <property type="entry name" value="GGL"/>
    <property type="match status" value="1"/>
</dbReference>
<keyword evidence="1" id="KW-0734">Signal transduction inhibitor</keyword>
<reference evidence="6" key="1">
    <citation type="submission" date="2025-08" db="UniProtKB">
        <authorList>
            <consortium name="RefSeq"/>
        </authorList>
    </citation>
    <scope>IDENTIFICATION</scope>
    <source>
        <tissue evidence="6">Entire body</tissue>
    </source>
</reference>
<dbReference type="FunCoup" id="A0A1W4XFI9">
    <property type="interactions" value="158"/>
</dbReference>
<evidence type="ECO:0000259" key="3">
    <source>
        <dbReference type="PROSITE" id="PS50132"/>
    </source>
</evidence>
<dbReference type="InterPro" id="IPR036284">
    <property type="entry name" value="GGL_sf"/>
</dbReference>
<dbReference type="PROSITE" id="PS50186">
    <property type="entry name" value="DEP"/>
    <property type="match status" value="1"/>
</dbReference>
<evidence type="ECO:0000313" key="6">
    <source>
        <dbReference type="RefSeq" id="XP_018331542.1"/>
    </source>
</evidence>
<dbReference type="InterPro" id="IPR036390">
    <property type="entry name" value="WH_DNA-bd_sf"/>
</dbReference>
<keyword evidence="5" id="KW-1185">Reference proteome</keyword>
<accession>A0A1W4XFI9</accession>
<dbReference type="SMART" id="SM00315">
    <property type="entry name" value="RGS"/>
    <property type="match status" value="1"/>
</dbReference>
<dbReference type="SMART" id="SM01224">
    <property type="entry name" value="G_gamma"/>
    <property type="match status" value="1"/>
</dbReference>
<dbReference type="SUPFAM" id="SSF46785">
    <property type="entry name" value="Winged helix' DNA-binding domain"/>
    <property type="match status" value="1"/>
</dbReference>
<feature type="region of interest" description="Disordered" evidence="2">
    <location>
        <begin position="1"/>
        <end position="37"/>
    </location>
</feature>
<dbReference type="GO" id="GO:0009968">
    <property type="term" value="P:negative regulation of signal transduction"/>
    <property type="evidence" value="ECO:0007669"/>
    <property type="project" value="UniProtKB-KW"/>
</dbReference>
<dbReference type="Pfam" id="PF00610">
    <property type="entry name" value="DEP"/>
    <property type="match status" value="1"/>
</dbReference>
<dbReference type="InterPro" id="IPR016137">
    <property type="entry name" value="RGS"/>
</dbReference>
<dbReference type="Pfam" id="PF00631">
    <property type="entry name" value="G-gamma"/>
    <property type="match status" value="1"/>
</dbReference>
<dbReference type="Gene3D" id="1.10.10.10">
    <property type="entry name" value="Winged helix-like DNA-binding domain superfamily/Winged helix DNA-binding domain"/>
    <property type="match status" value="1"/>
</dbReference>
<dbReference type="SUPFAM" id="SSF48097">
    <property type="entry name" value="Regulator of G-protein signaling, RGS"/>
    <property type="match status" value="1"/>
</dbReference>
<dbReference type="GeneID" id="108741288"/>
<dbReference type="GO" id="GO:0005096">
    <property type="term" value="F:GTPase activator activity"/>
    <property type="evidence" value="ECO:0007669"/>
    <property type="project" value="TreeGrafter"/>
</dbReference>
<dbReference type="InterPro" id="IPR034483">
    <property type="entry name" value="RGS_Egl-10"/>
</dbReference>
<evidence type="ECO:0000256" key="1">
    <source>
        <dbReference type="ARBA" id="ARBA00022700"/>
    </source>
</evidence>
<dbReference type="STRING" id="224129.A0A1W4XFI9"/>